<dbReference type="AlphaFoldDB" id="I2H3Y3"/>
<dbReference type="KEGG" id="tbl:TBLA_0E00230"/>
<dbReference type="Pfam" id="PF02137">
    <property type="entry name" value="A_deamin"/>
    <property type="match status" value="1"/>
</dbReference>
<dbReference type="InterPro" id="IPR002466">
    <property type="entry name" value="A_deamin"/>
</dbReference>
<dbReference type="OMA" id="KILHDCH"/>
<reference evidence="2 3" key="1">
    <citation type="journal article" date="2011" name="Proc. Natl. Acad. Sci. U.S.A.">
        <title>Evolutionary erosion of yeast sex chromosomes by mating-type switching accidents.</title>
        <authorList>
            <person name="Gordon J.L."/>
            <person name="Armisen D."/>
            <person name="Proux-Wera E."/>
            <person name="Oheigeartaigh S.S."/>
            <person name="Byrne K.P."/>
            <person name="Wolfe K.H."/>
        </authorList>
    </citation>
    <scope>NUCLEOTIDE SEQUENCE [LARGE SCALE GENOMIC DNA]</scope>
    <source>
        <strain evidence="3">ATCC 34711 / CBS 6284 / DSM 70876 / NBRC 10599 / NRRL Y-10934 / UCD 77-7</strain>
    </source>
</reference>
<dbReference type="InParanoid" id="I2H3Y3"/>
<evidence type="ECO:0000259" key="1">
    <source>
        <dbReference type="PROSITE" id="PS50141"/>
    </source>
</evidence>
<dbReference type="EMBL" id="HE806320">
    <property type="protein sequence ID" value="CCH61085.1"/>
    <property type="molecule type" value="Genomic_DNA"/>
</dbReference>
<dbReference type="InterPro" id="IPR042935">
    <property type="entry name" value="Tad1"/>
</dbReference>
<gene>
    <name evidence="2" type="primary">TBLA0E00230</name>
    <name evidence="2" type="ORF">TBLA_0E00230</name>
</gene>
<dbReference type="Proteomes" id="UP000002866">
    <property type="component" value="Chromosome 5"/>
</dbReference>
<name>I2H3Y3_HENB6</name>
<dbReference type="eggNOG" id="KOG2777">
    <property type="taxonomic scope" value="Eukaryota"/>
</dbReference>
<dbReference type="HOGENOM" id="CLU_005382_5_0_1"/>
<dbReference type="PANTHER" id="PTHR47803:SF1">
    <property type="entry name" value="TRNA-SPECIFIC ADENOSINE DEAMINASE 1"/>
    <property type="match status" value="1"/>
</dbReference>
<dbReference type="OrthoDB" id="10268011at2759"/>
<dbReference type="STRING" id="1071380.I2H3Y3"/>
<organism evidence="2 3">
    <name type="scientific">Henningerozyma blattae (strain ATCC 34711 / CBS 6284 / DSM 70876 / NBRC 10599 / NRRL Y-10934 / UCD 77-7)</name>
    <name type="common">Yeast</name>
    <name type="synonym">Tetrapisispora blattae</name>
    <dbReference type="NCBI Taxonomy" id="1071380"/>
    <lineage>
        <taxon>Eukaryota</taxon>
        <taxon>Fungi</taxon>
        <taxon>Dikarya</taxon>
        <taxon>Ascomycota</taxon>
        <taxon>Saccharomycotina</taxon>
        <taxon>Saccharomycetes</taxon>
        <taxon>Saccharomycetales</taxon>
        <taxon>Saccharomycetaceae</taxon>
        <taxon>Henningerozyma</taxon>
    </lineage>
</organism>
<accession>I2H3Y3</accession>
<dbReference type="PROSITE" id="PS50141">
    <property type="entry name" value="A_DEAMIN_EDITASE"/>
    <property type="match status" value="1"/>
</dbReference>
<dbReference type="RefSeq" id="XP_004180604.1">
    <property type="nucleotide sequence ID" value="XM_004180556.1"/>
</dbReference>
<evidence type="ECO:0000313" key="2">
    <source>
        <dbReference type="EMBL" id="CCH61085.1"/>
    </source>
</evidence>
<protein>
    <recommendedName>
        <fullName evidence="1">A to I editase domain-containing protein</fullName>
    </recommendedName>
</protein>
<feature type="domain" description="A to I editase" evidence="1">
    <location>
        <begin position="58"/>
        <end position="385"/>
    </location>
</feature>
<sequence>MDKRELGDKIAALLFREYNKLKKSNKPIKKSNGIKEWTIISGIVAVSNKDTNIIKVISLATGVKATPDSELKRSQGSIVHDCHAEILAIRGFNTTLLREIENKEIDDTNSCDLIYKVENSKCKKYSWNDEYDLGLYISKLPCGDSSMEEENSLESNSLIQFQENDLTQYVDPTIRTILRGRINYNKSGCVRTKPGRIDSEITFSKSCSDKICIKQVLSLLNSLNTELLESPIYIKYLVCPDIKPQNLILLKKSFNRIENIKLEVSSSYRYHPLSFIPSSIQFQDGKTNDLQEPSFTSVVKIFNSNDKFGLEQSIVNGVKMGAYTKKSKPLSKNAMTIVSRTFQWNIFKNIMPEFEQYSYLTFKRFQTDRIETRNRIRKCLSQDGWISTFNDDII</sequence>
<dbReference type="GO" id="GO:0043829">
    <property type="term" value="F:tRNA-specific adenosine-37 deaminase activity"/>
    <property type="evidence" value="ECO:0007669"/>
    <property type="project" value="EnsemblFungi"/>
</dbReference>
<dbReference type="GeneID" id="14496209"/>
<evidence type="ECO:0000313" key="3">
    <source>
        <dbReference type="Proteomes" id="UP000002866"/>
    </source>
</evidence>
<dbReference type="GO" id="GO:0002100">
    <property type="term" value="P:tRNA wobble adenosine to inosine editing"/>
    <property type="evidence" value="ECO:0007669"/>
    <property type="project" value="InterPro"/>
</dbReference>
<keyword evidence="3" id="KW-1185">Reference proteome</keyword>
<dbReference type="GO" id="GO:0003723">
    <property type="term" value="F:RNA binding"/>
    <property type="evidence" value="ECO:0007669"/>
    <property type="project" value="InterPro"/>
</dbReference>
<dbReference type="SMART" id="SM00552">
    <property type="entry name" value="ADEAMc"/>
    <property type="match status" value="1"/>
</dbReference>
<dbReference type="FunCoup" id="I2H3Y3">
    <property type="interactions" value="269"/>
</dbReference>
<proteinExistence type="predicted"/>
<dbReference type="PANTHER" id="PTHR47803">
    <property type="entry name" value="TRNA-SPECIFIC ADENOSINE DEAMINASE 1"/>
    <property type="match status" value="1"/>
</dbReference>